<gene>
    <name evidence="1" type="ORF">F5148DRAFT_1208063</name>
</gene>
<keyword evidence="2" id="KW-1185">Reference proteome</keyword>
<accession>A0ACC0U644</accession>
<name>A0ACC0U644_9AGAM</name>
<organism evidence="1 2">
    <name type="scientific">Russula earlei</name>
    <dbReference type="NCBI Taxonomy" id="71964"/>
    <lineage>
        <taxon>Eukaryota</taxon>
        <taxon>Fungi</taxon>
        <taxon>Dikarya</taxon>
        <taxon>Basidiomycota</taxon>
        <taxon>Agaricomycotina</taxon>
        <taxon>Agaricomycetes</taxon>
        <taxon>Russulales</taxon>
        <taxon>Russulaceae</taxon>
        <taxon>Russula</taxon>
    </lineage>
</organism>
<dbReference type="Proteomes" id="UP001207468">
    <property type="component" value="Unassembled WGS sequence"/>
</dbReference>
<evidence type="ECO:0000313" key="2">
    <source>
        <dbReference type="Proteomes" id="UP001207468"/>
    </source>
</evidence>
<dbReference type="EMBL" id="JAGFNK010000140">
    <property type="protein sequence ID" value="KAI9507103.1"/>
    <property type="molecule type" value="Genomic_DNA"/>
</dbReference>
<reference evidence="1" key="1">
    <citation type="submission" date="2021-03" db="EMBL/GenBank/DDBJ databases">
        <title>Evolutionary priming and transition to the ectomycorrhizal habit in an iconic lineage of mushroom-forming fungi: is preadaptation a requirement?</title>
        <authorList>
            <consortium name="DOE Joint Genome Institute"/>
            <person name="Looney B.P."/>
            <person name="Miyauchi S."/>
            <person name="Morin E."/>
            <person name="Drula E."/>
            <person name="Courty P.E."/>
            <person name="Chicoki N."/>
            <person name="Fauchery L."/>
            <person name="Kohler A."/>
            <person name="Kuo A."/>
            <person name="LaButti K."/>
            <person name="Pangilinan J."/>
            <person name="Lipzen A."/>
            <person name="Riley R."/>
            <person name="Andreopoulos W."/>
            <person name="He G."/>
            <person name="Johnson J."/>
            <person name="Barry K.W."/>
            <person name="Grigoriev I.V."/>
            <person name="Nagy L."/>
            <person name="Hibbett D."/>
            <person name="Henrissat B."/>
            <person name="Matheny P.B."/>
            <person name="Labbe J."/>
            <person name="Martin A.F."/>
        </authorList>
    </citation>
    <scope>NUCLEOTIDE SEQUENCE</scope>
    <source>
        <strain evidence="1">BPL698</strain>
    </source>
</reference>
<protein>
    <submittedName>
        <fullName evidence="1">Chondroitin AC/alginate lyase</fullName>
    </submittedName>
</protein>
<keyword evidence="1" id="KW-0456">Lyase</keyword>
<proteinExistence type="predicted"/>
<comment type="caution">
    <text evidence="1">The sequence shown here is derived from an EMBL/GenBank/DDBJ whole genome shotgun (WGS) entry which is preliminary data.</text>
</comment>
<evidence type="ECO:0000313" key="1">
    <source>
        <dbReference type="EMBL" id="KAI9507103.1"/>
    </source>
</evidence>
<sequence>MIVPLSTIVLSLFVIRSFADLNVGFSFYGNDFIEPSYILNKNWNTTTIVAQESIIQWADWLAAQGPWSVTTSTSILAPSNDTHDYISWAPYYWPNCTSIPNASGLTPQQVWVTCPYHQMDGQTNPDTRPVNNTGAFSALADAVFYNTLAWAINGSSKYPTNVASWINTWFLASDTYMNPNLNYAQIVRGTGPGSNNGTGSHMGVLDLKSMTKIVSSVLVLRAGNAPGWTSAIDAGLVNWTTQYIGWLTTSPIALNESITPSNHGSYYYNQLAALQILVNDAASANATVQKYFSTLYLNQINATGEQPFEMNRTRPYHFRTFNLAAMITNARIGSYLGFDAWNLPTTYGATIQTALDFTMALPPGTEDGTELYPDVGAVAAVYGDPNGTYVGYLSKGQQTYPANPWFFYTQPLSDSGWVRANAGRPGAATPSGTGPAGSTASAAIGKNGAGSRISLGTYGQLFFGTTTLVLLHVLLV</sequence>